<dbReference type="SUPFAM" id="SSF49599">
    <property type="entry name" value="TRAF domain-like"/>
    <property type="match status" value="1"/>
</dbReference>
<dbReference type="InterPro" id="IPR008974">
    <property type="entry name" value="TRAF-like"/>
</dbReference>
<organism evidence="4 5">
    <name type="scientific">Paraglomus brasilianum</name>
    <dbReference type="NCBI Taxonomy" id="144538"/>
    <lineage>
        <taxon>Eukaryota</taxon>
        <taxon>Fungi</taxon>
        <taxon>Fungi incertae sedis</taxon>
        <taxon>Mucoromycota</taxon>
        <taxon>Glomeromycotina</taxon>
        <taxon>Glomeromycetes</taxon>
        <taxon>Paraglomerales</taxon>
        <taxon>Paraglomeraceae</taxon>
        <taxon>Paraglomus</taxon>
    </lineage>
</organism>
<dbReference type="AlphaFoldDB" id="A0A9N9GG21"/>
<dbReference type="Gene3D" id="2.60.210.10">
    <property type="entry name" value="Apoptosis, Tumor Necrosis Factor Receptor Associated Protein 2, Chain A"/>
    <property type="match status" value="1"/>
</dbReference>
<reference evidence="4" key="1">
    <citation type="submission" date="2021-06" db="EMBL/GenBank/DDBJ databases">
        <authorList>
            <person name="Kallberg Y."/>
            <person name="Tangrot J."/>
            <person name="Rosling A."/>
        </authorList>
    </citation>
    <scope>NUCLEOTIDE SEQUENCE</scope>
    <source>
        <strain evidence="4">BR232B</strain>
    </source>
</reference>
<feature type="domain" description="MATH" evidence="3">
    <location>
        <begin position="8"/>
        <end position="139"/>
    </location>
</feature>
<dbReference type="PANTHER" id="PTHR24413">
    <property type="entry name" value="SPECKLE-TYPE POZ PROTEIN"/>
    <property type="match status" value="1"/>
</dbReference>
<gene>
    <name evidence="4" type="ORF">PBRASI_LOCUS7581</name>
</gene>
<dbReference type="Gene3D" id="3.30.710.10">
    <property type="entry name" value="Potassium Channel Kv1.1, Chain A"/>
    <property type="match status" value="1"/>
</dbReference>
<evidence type="ECO:0000259" key="3">
    <source>
        <dbReference type="PROSITE" id="PS50144"/>
    </source>
</evidence>
<evidence type="ECO:0000256" key="1">
    <source>
        <dbReference type="SAM" id="MobiDB-lite"/>
    </source>
</evidence>
<comment type="caution">
    <text evidence="4">The sequence shown here is derived from an EMBL/GenBank/DDBJ whole genome shotgun (WGS) entry which is preliminary data.</text>
</comment>
<dbReference type="InterPro" id="IPR011333">
    <property type="entry name" value="SKP1/BTB/POZ_sf"/>
</dbReference>
<feature type="region of interest" description="Disordered" evidence="1">
    <location>
        <begin position="204"/>
        <end position="223"/>
    </location>
</feature>
<proteinExistence type="predicted"/>
<dbReference type="SMART" id="SM00225">
    <property type="entry name" value="BTB"/>
    <property type="match status" value="1"/>
</dbReference>
<dbReference type="PROSITE" id="PS50097">
    <property type="entry name" value="BTB"/>
    <property type="match status" value="1"/>
</dbReference>
<dbReference type="EMBL" id="CAJVPI010001195">
    <property type="protein sequence ID" value="CAG8599908.1"/>
    <property type="molecule type" value="Genomic_DNA"/>
</dbReference>
<name>A0A9N9GG21_9GLOM</name>
<dbReference type="Proteomes" id="UP000789739">
    <property type="component" value="Unassembled WGS sequence"/>
</dbReference>
<dbReference type="CDD" id="cd00121">
    <property type="entry name" value="MATH"/>
    <property type="match status" value="1"/>
</dbReference>
<dbReference type="SUPFAM" id="SSF54695">
    <property type="entry name" value="POZ domain"/>
    <property type="match status" value="1"/>
</dbReference>
<accession>A0A9N9GG21</accession>
<dbReference type="InterPro" id="IPR000210">
    <property type="entry name" value="BTB/POZ_dom"/>
</dbReference>
<protein>
    <submittedName>
        <fullName evidence="4">6580_t:CDS:1</fullName>
    </submittedName>
</protein>
<feature type="domain" description="BTB" evidence="2">
    <location>
        <begin position="171"/>
        <end position="286"/>
    </location>
</feature>
<evidence type="ECO:0000259" key="2">
    <source>
        <dbReference type="PROSITE" id="PS50097"/>
    </source>
</evidence>
<dbReference type="OrthoDB" id="6359816at2759"/>
<keyword evidence="5" id="KW-1185">Reference proteome</keyword>
<evidence type="ECO:0000313" key="4">
    <source>
        <dbReference type="EMBL" id="CAG8599908.1"/>
    </source>
</evidence>
<evidence type="ECO:0000313" key="5">
    <source>
        <dbReference type="Proteomes" id="UP000789739"/>
    </source>
</evidence>
<dbReference type="Pfam" id="PF00651">
    <property type="entry name" value="BTB"/>
    <property type="match status" value="2"/>
</dbReference>
<dbReference type="InterPro" id="IPR002083">
    <property type="entry name" value="MATH/TRAF_dom"/>
</dbReference>
<dbReference type="PROSITE" id="PS50144">
    <property type="entry name" value="MATH"/>
    <property type="match status" value="1"/>
</dbReference>
<dbReference type="GO" id="GO:0030163">
    <property type="term" value="P:protein catabolic process"/>
    <property type="evidence" value="ECO:0007669"/>
    <property type="project" value="UniProtKB-ARBA"/>
</dbReference>
<sequence length="397" mass="45269">MSSPFQSKSTFEFTLMNPTKLAKPLYTPPFATASHMFWQLRFDPKFVDDGDEYCSVFLGAIPSIQEAENTISAWAKRSKLSAKLFLKNASNGAEIDKYAMTMSNYSAKEHTWGRRKFCRKSALPQDKVILGVEFDKAEIGYIRHTTPLPGEIYPKDLAEAWQGQLNQPEVVDVEFNVDGQIIYASSGILSKRSEYFQRMFGGQWSESTSTKNERPLAEPPTSISSLSIAQDTVMHDANPEPEPGNMNQMPASEHNYRYRIAVTDFHPATFLEMLRFLYTNKVTFNKTPDSPHTSSMELFRIADKYLIEELRHRAKSRIFDDLSIQNAAETLFGTEWKYPELKDHIVKYVVRNIVDVRESDGFKNVMANASTYSNFSETMLEIFSMVEPAERIANVSV</sequence>